<dbReference type="AlphaFoldDB" id="A0A1N6RK37"/>
<evidence type="ECO:0000313" key="5">
    <source>
        <dbReference type="Proteomes" id="UP000186235"/>
    </source>
</evidence>
<dbReference type="EMBL" id="FTMI01000003">
    <property type="protein sequence ID" value="SIQ29191.1"/>
    <property type="molecule type" value="Genomic_DNA"/>
</dbReference>
<evidence type="ECO:0000259" key="3">
    <source>
        <dbReference type="Pfam" id="PF03713"/>
    </source>
</evidence>
<dbReference type="RefSeq" id="WP_076404813.1">
    <property type="nucleotide sequence ID" value="NZ_FTMI01000003.1"/>
</dbReference>
<dbReference type="Gene3D" id="1.20.1260.10">
    <property type="match status" value="1"/>
</dbReference>
<proteinExistence type="predicted"/>
<protein>
    <submittedName>
        <fullName evidence="4">Uncharacterized conserved protein, DUF305 family</fullName>
    </submittedName>
</protein>
<keyword evidence="5" id="KW-1185">Reference proteome</keyword>
<organism evidence="4 5">
    <name type="scientific">Cellulosimicrobium aquatile</name>
    <dbReference type="NCBI Taxonomy" id="1612203"/>
    <lineage>
        <taxon>Bacteria</taxon>
        <taxon>Bacillati</taxon>
        <taxon>Actinomycetota</taxon>
        <taxon>Actinomycetes</taxon>
        <taxon>Micrococcales</taxon>
        <taxon>Promicromonosporaceae</taxon>
        <taxon>Cellulosimicrobium</taxon>
    </lineage>
</organism>
<dbReference type="Proteomes" id="UP000186235">
    <property type="component" value="Unassembled WGS sequence"/>
</dbReference>
<feature type="signal peptide" evidence="2">
    <location>
        <begin position="1"/>
        <end position="20"/>
    </location>
</feature>
<dbReference type="InterPro" id="IPR005183">
    <property type="entry name" value="DUF305_CopM-like"/>
</dbReference>
<feature type="domain" description="DUF305" evidence="3">
    <location>
        <begin position="57"/>
        <end position="206"/>
    </location>
</feature>
<dbReference type="Pfam" id="PF03713">
    <property type="entry name" value="DUF305"/>
    <property type="match status" value="1"/>
</dbReference>
<accession>A0A1N6RK37</accession>
<reference evidence="5" key="1">
    <citation type="submission" date="2017-01" db="EMBL/GenBank/DDBJ databases">
        <authorList>
            <person name="Varghese N."/>
            <person name="Submissions S."/>
        </authorList>
    </citation>
    <scope>NUCLEOTIDE SEQUENCE [LARGE SCALE GENOMIC DNA]</scope>
    <source>
        <strain evidence="5">3bp</strain>
    </source>
</reference>
<feature type="compositionally biased region" description="Low complexity" evidence="1">
    <location>
        <begin position="29"/>
        <end position="41"/>
    </location>
</feature>
<feature type="region of interest" description="Disordered" evidence="1">
    <location>
        <begin position="23"/>
        <end position="53"/>
    </location>
</feature>
<feature type="chain" id="PRO_5012071353" evidence="2">
    <location>
        <begin position="21"/>
        <end position="209"/>
    </location>
</feature>
<dbReference type="PANTHER" id="PTHR36933:SF1">
    <property type="entry name" value="SLL0788 PROTEIN"/>
    <property type="match status" value="1"/>
</dbReference>
<name>A0A1N6RK37_9MICO</name>
<evidence type="ECO:0000313" key="4">
    <source>
        <dbReference type="EMBL" id="SIQ29191.1"/>
    </source>
</evidence>
<evidence type="ECO:0000256" key="2">
    <source>
        <dbReference type="SAM" id="SignalP"/>
    </source>
</evidence>
<dbReference type="PROSITE" id="PS51257">
    <property type="entry name" value="PROKAR_LIPOPROTEIN"/>
    <property type="match status" value="1"/>
</dbReference>
<evidence type="ECO:0000256" key="1">
    <source>
        <dbReference type="SAM" id="MobiDB-lite"/>
    </source>
</evidence>
<dbReference type="PANTHER" id="PTHR36933">
    <property type="entry name" value="SLL0788 PROTEIN"/>
    <property type="match status" value="1"/>
</dbReference>
<dbReference type="InterPro" id="IPR012347">
    <property type="entry name" value="Ferritin-like"/>
</dbReference>
<gene>
    <name evidence="4" type="ORF">SAMN05518682_1978</name>
</gene>
<keyword evidence="2" id="KW-0732">Signal</keyword>
<sequence length="209" mass="22176">MKFKSVLVPAIALVTVASLAACSTDDEPGSGAAPSSATTGAEEQDGTAEGGTFNDQDVMFAQMMIPHHEQAIEMSDVILAKEGVDPEVTDLANQIKDAQGPEIEQLTTWLEEWGSPMEEFGAMDHEAMGHGSMDGMMSEEDMQALDAAQGAEAGQLFLEQMIVHHEGAVEMAQTQVDEGENADAVAMAQEIVETQQAEISTMEDLLASS</sequence>